<dbReference type="InterPro" id="IPR039429">
    <property type="entry name" value="SHMT-like_dom"/>
</dbReference>
<dbReference type="PANTHER" id="PTHR11680:SF7">
    <property type="entry name" value="SERINE HYDROXYMETHYLTRANSFERASE 7"/>
    <property type="match status" value="1"/>
</dbReference>
<dbReference type="Gene3D" id="3.40.640.10">
    <property type="entry name" value="Type I PLP-dependent aspartate aminotransferase-like (Major domain)"/>
    <property type="match status" value="1"/>
</dbReference>
<evidence type="ECO:0000313" key="5">
    <source>
        <dbReference type="EMBL" id="KAF0909796.1"/>
    </source>
</evidence>
<dbReference type="GO" id="GO:0019264">
    <property type="term" value="P:glycine biosynthetic process from serine"/>
    <property type="evidence" value="ECO:0007669"/>
    <property type="project" value="TreeGrafter"/>
</dbReference>
<dbReference type="GO" id="GO:0005739">
    <property type="term" value="C:mitochondrion"/>
    <property type="evidence" value="ECO:0007669"/>
    <property type="project" value="TreeGrafter"/>
</dbReference>
<evidence type="ECO:0000256" key="3">
    <source>
        <dbReference type="ARBA" id="ARBA00022898"/>
    </source>
</evidence>
<comment type="catalytic activity">
    <reaction evidence="1">
        <text>(6R)-5,10-methylene-5,6,7,8-tetrahydrofolate + glycine + H2O = (6S)-5,6,7,8-tetrahydrofolate + L-serine</text>
        <dbReference type="Rhea" id="RHEA:15481"/>
        <dbReference type="ChEBI" id="CHEBI:15377"/>
        <dbReference type="ChEBI" id="CHEBI:15636"/>
        <dbReference type="ChEBI" id="CHEBI:33384"/>
        <dbReference type="ChEBI" id="CHEBI:57305"/>
        <dbReference type="ChEBI" id="CHEBI:57453"/>
        <dbReference type="EC" id="2.1.2.1"/>
    </reaction>
</comment>
<dbReference type="GO" id="GO:0035999">
    <property type="term" value="P:tetrahydrofolate interconversion"/>
    <property type="evidence" value="ECO:0007669"/>
    <property type="project" value="UniProtKB-UniPathway"/>
</dbReference>
<protein>
    <recommendedName>
        <fullName evidence="4">Serine hydroxymethyltransferase-like domain-containing protein</fullName>
    </recommendedName>
</protein>
<name>A0A6G1DBK8_9ORYZ</name>
<keyword evidence="6" id="KW-1185">Reference proteome</keyword>
<proteinExistence type="predicted"/>
<feature type="non-terminal residue" evidence="5">
    <location>
        <position position="1"/>
    </location>
</feature>
<evidence type="ECO:0000259" key="4">
    <source>
        <dbReference type="Pfam" id="PF00464"/>
    </source>
</evidence>
<organism evidence="5 6">
    <name type="scientific">Oryza meyeriana var. granulata</name>
    <dbReference type="NCBI Taxonomy" id="110450"/>
    <lineage>
        <taxon>Eukaryota</taxon>
        <taxon>Viridiplantae</taxon>
        <taxon>Streptophyta</taxon>
        <taxon>Embryophyta</taxon>
        <taxon>Tracheophyta</taxon>
        <taxon>Spermatophyta</taxon>
        <taxon>Magnoliopsida</taxon>
        <taxon>Liliopsida</taxon>
        <taxon>Poales</taxon>
        <taxon>Poaceae</taxon>
        <taxon>BOP clade</taxon>
        <taxon>Oryzoideae</taxon>
        <taxon>Oryzeae</taxon>
        <taxon>Oryzinae</taxon>
        <taxon>Oryza</taxon>
        <taxon>Oryza meyeriana</taxon>
    </lineage>
</organism>
<dbReference type="PANTHER" id="PTHR11680">
    <property type="entry name" value="SERINE HYDROXYMETHYLTRANSFERASE"/>
    <property type="match status" value="1"/>
</dbReference>
<dbReference type="Proteomes" id="UP000479710">
    <property type="component" value="Unassembled WGS sequence"/>
</dbReference>
<dbReference type="OrthoDB" id="1910725at2759"/>
<dbReference type="AlphaFoldDB" id="A0A6G1DBK8"/>
<sequence>VKEIRNGKETRTNFMRMNVMDYSLLVGVDRQKKELVSFPKTALEPPSGGHISHGSPSGKVSGTSIFFESLSYWVNPQTGYIDYENLEERAKDFHTKILMCGGSSYYREWDFAWMRLSAAKCGAVLMCDPTHICELVATTECCSPFD</sequence>
<dbReference type="GO" id="GO:0004372">
    <property type="term" value="F:glycine hydroxymethyltransferase activity"/>
    <property type="evidence" value="ECO:0007669"/>
    <property type="project" value="UniProtKB-EC"/>
</dbReference>
<dbReference type="EMBL" id="SPHZ02000006">
    <property type="protein sequence ID" value="KAF0909796.1"/>
    <property type="molecule type" value="Genomic_DNA"/>
</dbReference>
<evidence type="ECO:0000313" key="6">
    <source>
        <dbReference type="Proteomes" id="UP000479710"/>
    </source>
</evidence>
<gene>
    <name evidence="5" type="ORF">E2562_000117</name>
</gene>
<dbReference type="InterPro" id="IPR049943">
    <property type="entry name" value="Ser_HO-MeTrfase-like"/>
</dbReference>
<evidence type="ECO:0000256" key="1">
    <source>
        <dbReference type="ARBA" id="ARBA00001528"/>
    </source>
</evidence>
<comment type="cofactor">
    <cofactor evidence="2">
        <name>pyridoxal 5'-phosphate</name>
        <dbReference type="ChEBI" id="CHEBI:597326"/>
    </cofactor>
</comment>
<feature type="domain" description="Serine hydroxymethyltransferase-like" evidence="4">
    <location>
        <begin position="42"/>
        <end position="146"/>
    </location>
</feature>
<evidence type="ECO:0000256" key="2">
    <source>
        <dbReference type="ARBA" id="ARBA00001933"/>
    </source>
</evidence>
<keyword evidence="3" id="KW-0663">Pyridoxal phosphate</keyword>
<dbReference type="InterPro" id="IPR015424">
    <property type="entry name" value="PyrdxlP-dep_Trfase"/>
</dbReference>
<comment type="caution">
    <text evidence="5">The sequence shown here is derived from an EMBL/GenBank/DDBJ whole genome shotgun (WGS) entry which is preliminary data.</text>
</comment>
<dbReference type="GO" id="GO:0030170">
    <property type="term" value="F:pyridoxal phosphate binding"/>
    <property type="evidence" value="ECO:0007669"/>
    <property type="project" value="TreeGrafter"/>
</dbReference>
<reference evidence="5 6" key="1">
    <citation type="submission" date="2019-11" db="EMBL/GenBank/DDBJ databases">
        <title>Whole genome sequence of Oryza granulata.</title>
        <authorList>
            <person name="Li W."/>
        </authorList>
    </citation>
    <scope>NUCLEOTIDE SEQUENCE [LARGE SCALE GENOMIC DNA]</scope>
    <source>
        <strain evidence="6">cv. Menghai</strain>
        <tissue evidence="5">Leaf</tissue>
    </source>
</reference>
<accession>A0A6G1DBK8</accession>
<dbReference type="UniPathway" id="UPA00193"/>
<dbReference type="InterPro" id="IPR015421">
    <property type="entry name" value="PyrdxlP-dep_Trfase_major"/>
</dbReference>
<dbReference type="SUPFAM" id="SSF53383">
    <property type="entry name" value="PLP-dependent transferases"/>
    <property type="match status" value="1"/>
</dbReference>
<dbReference type="Pfam" id="PF00464">
    <property type="entry name" value="SHMT"/>
    <property type="match status" value="1"/>
</dbReference>